<proteinExistence type="predicted"/>
<dbReference type="InterPro" id="IPR053717">
    <property type="entry name" value="MerB_lyase_sf"/>
</dbReference>
<name>A0A7S4Q6V6_9DINO</name>
<gene>
    <name evidence="1" type="ORF">AMON00008_LOCUS12481</name>
</gene>
<dbReference type="GO" id="GO:0018836">
    <property type="term" value="F:alkylmercury lyase activity"/>
    <property type="evidence" value="ECO:0007669"/>
    <property type="project" value="InterPro"/>
</dbReference>
<dbReference type="Pfam" id="PF03243">
    <property type="entry name" value="MerB"/>
    <property type="match status" value="1"/>
</dbReference>
<evidence type="ECO:0000313" key="1">
    <source>
        <dbReference type="EMBL" id="CAE4572862.1"/>
    </source>
</evidence>
<dbReference type="EMBL" id="HBNR01018824">
    <property type="protein sequence ID" value="CAE4572862.1"/>
    <property type="molecule type" value="Transcribed_RNA"/>
</dbReference>
<dbReference type="InterPro" id="IPR004927">
    <property type="entry name" value="MerB"/>
</dbReference>
<evidence type="ECO:0008006" key="2">
    <source>
        <dbReference type="Google" id="ProtNLM"/>
    </source>
</evidence>
<dbReference type="Gene3D" id="3.30.450.410">
    <property type="match status" value="1"/>
</dbReference>
<accession>A0A7S4Q6V6</accession>
<dbReference type="AlphaFoldDB" id="A0A7S4Q6V6"/>
<dbReference type="SUPFAM" id="SSF160387">
    <property type="entry name" value="NosL/MerB-like"/>
    <property type="match status" value="1"/>
</dbReference>
<sequence length="320" mass="34558">MSQSGGLARTGLRGLRRASAAADARGAGLALSRGPHGSFALQGLCSSCIDTSAPARRLPPRAAQLRRLSSSADGDSGGLAFDPSRLSPLMADIRSRINASAVARGCAPSAAELARDLGVPERDVREALDGLAELHALVLHPRGDHRRAGEVWVAHPFAFFPTSFEVEFGSDRRRVRSPCIWCSLGVAAALHQARSEDCVIHTCTGGDPERPVSIPITAGRVAGGKALWKAHFVVPAREAWGNVIHTCANMLAFEDERAIDVWCARWGEPKGDVRSLEEAMDMAAGWYGHYLEAPWRKLSPTEVRDLFKRTGFDNDFWSLS</sequence>
<reference evidence="1" key="1">
    <citation type="submission" date="2021-01" db="EMBL/GenBank/DDBJ databases">
        <authorList>
            <person name="Corre E."/>
            <person name="Pelletier E."/>
            <person name="Niang G."/>
            <person name="Scheremetjew M."/>
            <person name="Finn R."/>
            <person name="Kale V."/>
            <person name="Holt S."/>
            <person name="Cochrane G."/>
            <person name="Meng A."/>
            <person name="Brown T."/>
            <person name="Cohen L."/>
        </authorList>
    </citation>
    <scope>NUCLEOTIDE SEQUENCE</scope>
    <source>
        <strain evidence="1">CCMP3105</strain>
    </source>
</reference>
<organism evidence="1">
    <name type="scientific">Alexandrium monilatum</name>
    <dbReference type="NCBI Taxonomy" id="311494"/>
    <lineage>
        <taxon>Eukaryota</taxon>
        <taxon>Sar</taxon>
        <taxon>Alveolata</taxon>
        <taxon>Dinophyceae</taxon>
        <taxon>Gonyaulacales</taxon>
        <taxon>Pyrocystaceae</taxon>
        <taxon>Alexandrium</taxon>
    </lineage>
</organism>
<protein>
    <recommendedName>
        <fullName evidence="2">Alkylmercury lyase</fullName>
    </recommendedName>
</protein>